<dbReference type="PIRSF" id="PIRSF000189">
    <property type="entry name" value="D-aa_oxidase"/>
    <property type="match status" value="1"/>
</dbReference>
<keyword evidence="4" id="KW-0274">FAD</keyword>
<dbReference type="Pfam" id="PF01266">
    <property type="entry name" value="DAO"/>
    <property type="match status" value="1"/>
</dbReference>
<keyword evidence="5" id="KW-0560">Oxidoreductase</keyword>
<dbReference type="SUPFAM" id="SSF51971">
    <property type="entry name" value="Nucleotide-binding domain"/>
    <property type="match status" value="1"/>
</dbReference>
<dbReference type="PROSITE" id="PS00677">
    <property type="entry name" value="DAO"/>
    <property type="match status" value="1"/>
</dbReference>
<organism evidence="7 8">
    <name type="scientific">Kluyveromyces marxianus</name>
    <name type="common">Yeast</name>
    <name type="synonym">Candida kefyr</name>
    <dbReference type="NCBI Taxonomy" id="4911"/>
    <lineage>
        <taxon>Eukaryota</taxon>
        <taxon>Fungi</taxon>
        <taxon>Dikarya</taxon>
        <taxon>Ascomycota</taxon>
        <taxon>Saccharomycotina</taxon>
        <taxon>Saccharomycetes</taxon>
        <taxon>Saccharomycetales</taxon>
        <taxon>Saccharomycetaceae</taxon>
        <taxon>Kluyveromyces</taxon>
    </lineage>
</organism>
<keyword evidence="3" id="KW-0285">Flavoprotein</keyword>
<dbReference type="PANTHER" id="PTHR11530">
    <property type="entry name" value="D-AMINO ACID OXIDASE"/>
    <property type="match status" value="1"/>
</dbReference>
<feature type="domain" description="FAD dependent oxidoreductase" evidence="6">
    <location>
        <begin position="3"/>
        <end position="355"/>
    </location>
</feature>
<sequence length="365" mass="41325">MSVGVVGAGVIGLTSALKLLESGSELKTLTILSEQFPQDLPVNHSYTSPWAGAHFRPFPHRDSDYESDKRESQYTRITFDYFKSKPSYVLKEATVEFMKGIDWIEQPSAEYRRLGSGYNGETLNDFSQETRNVPDGVSFSYSYETWCLNAPVYLLFLYKEITRLCEERSVKLRIKRIRLEKLSDIRELYPDIDVVINASGRGLQWNGGFDPDCFLVRGQTLLLDVGDRHDKLPYAHCTITHQGKSGDWTFVIKRPAKNAGERATYILGGTKQPGDYRIMPRDEDTQALLARGKKLYPDLLEQYEIKNVNVGFRPLRKGGSRVEIEFAQIPIIHAYGLGGMGFEASVGVAYHVSQLYDSLKAKPKL</sequence>
<dbReference type="Gene3D" id="3.40.50.720">
    <property type="entry name" value="NAD(P)-binding Rossmann-like Domain"/>
    <property type="match status" value="1"/>
</dbReference>
<evidence type="ECO:0000313" key="7">
    <source>
        <dbReference type="EMBL" id="QGN14954.1"/>
    </source>
</evidence>
<comment type="similarity">
    <text evidence="2">Belongs to the DAMOX/DASOX family.</text>
</comment>
<name>A0ABX6EVP2_KLUMA</name>
<reference evidence="7 8" key="1">
    <citation type="submission" date="2016-03" db="EMBL/GenBank/DDBJ databases">
        <title>How can Kluyveromyces marxianus grow so fast - potential evolutionary course in Saccharomyces Complex revealed by comparative genomics.</title>
        <authorList>
            <person name="Mo W."/>
            <person name="Lu W."/>
            <person name="Yang X."/>
            <person name="Qi J."/>
            <person name="Lv H."/>
        </authorList>
    </citation>
    <scope>NUCLEOTIDE SEQUENCE [LARGE SCALE GENOMIC DNA]</scope>
    <source>
        <strain evidence="7 8">FIM1</strain>
    </source>
</reference>
<dbReference type="InterPro" id="IPR006076">
    <property type="entry name" value="FAD-dep_OxRdtase"/>
</dbReference>
<reference evidence="7 8" key="2">
    <citation type="submission" date="2019-11" db="EMBL/GenBank/DDBJ databases">
        <authorList>
            <person name="Lu H."/>
        </authorList>
    </citation>
    <scope>NUCLEOTIDE SEQUENCE [LARGE SCALE GENOMIC DNA]</scope>
    <source>
        <strain evidence="7 8">FIM1</strain>
    </source>
</reference>
<evidence type="ECO:0000256" key="1">
    <source>
        <dbReference type="ARBA" id="ARBA00001974"/>
    </source>
</evidence>
<dbReference type="Proteomes" id="UP000422736">
    <property type="component" value="Chromosome 2"/>
</dbReference>
<accession>A0ABX6EVP2</accession>
<evidence type="ECO:0000259" key="6">
    <source>
        <dbReference type="Pfam" id="PF01266"/>
    </source>
</evidence>
<dbReference type="PANTHER" id="PTHR11530:SF26">
    <property type="entry name" value="FAD DEPENDENT OXIDOREDUCTASE SUPERFAMILY (AFU_ORTHOLOGUE AFUA_5G13940)"/>
    <property type="match status" value="1"/>
</dbReference>
<dbReference type="InterPro" id="IPR023209">
    <property type="entry name" value="DAO"/>
</dbReference>
<evidence type="ECO:0000256" key="4">
    <source>
        <dbReference type="ARBA" id="ARBA00022827"/>
    </source>
</evidence>
<evidence type="ECO:0000256" key="5">
    <source>
        <dbReference type="ARBA" id="ARBA00023002"/>
    </source>
</evidence>
<gene>
    <name evidence="7" type="primary">dao1</name>
    <name evidence="7" type="ORF">FIM1_1631</name>
</gene>
<evidence type="ECO:0000256" key="2">
    <source>
        <dbReference type="ARBA" id="ARBA00006730"/>
    </source>
</evidence>
<evidence type="ECO:0000313" key="8">
    <source>
        <dbReference type="Proteomes" id="UP000422736"/>
    </source>
</evidence>
<proteinExistence type="inferred from homology"/>
<dbReference type="Gene3D" id="3.30.9.10">
    <property type="entry name" value="D-Amino Acid Oxidase, subunit A, domain 2"/>
    <property type="match status" value="1"/>
</dbReference>
<protein>
    <submittedName>
        <fullName evidence="7">D-amino-acid oxidase</fullName>
    </submittedName>
</protein>
<evidence type="ECO:0000256" key="3">
    <source>
        <dbReference type="ARBA" id="ARBA00022630"/>
    </source>
</evidence>
<comment type="cofactor">
    <cofactor evidence="1">
        <name>FAD</name>
        <dbReference type="ChEBI" id="CHEBI:57692"/>
    </cofactor>
</comment>
<keyword evidence="8" id="KW-1185">Reference proteome</keyword>
<dbReference type="InterPro" id="IPR006181">
    <property type="entry name" value="D-amino_acid_oxidase_CS"/>
</dbReference>
<dbReference type="SUPFAM" id="SSF54373">
    <property type="entry name" value="FAD-linked reductases, C-terminal domain"/>
    <property type="match status" value="1"/>
</dbReference>
<dbReference type="EMBL" id="CP015055">
    <property type="protein sequence ID" value="QGN14954.1"/>
    <property type="molecule type" value="Genomic_DNA"/>
</dbReference>